<evidence type="ECO:0000256" key="1">
    <source>
        <dbReference type="SAM" id="SignalP"/>
    </source>
</evidence>
<feature type="signal peptide" evidence="1">
    <location>
        <begin position="1"/>
        <end position="20"/>
    </location>
</feature>
<dbReference type="Proteomes" id="UP000289738">
    <property type="component" value="Chromosome B03"/>
</dbReference>
<accession>A0A445A0B8</accession>
<feature type="chain" id="PRO_5019068182" evidence="1">
    <location>
        <begin position="21"/>
        <end position="119"/>
    </location>
</feature>
<reference evidence="2 3" key="1">
    <citation type="submission" date="2019-01" db="EMBL/GenBank/DDBJ databases">
        <title>Sequencing of cultivated peanut Arachis hypogaea provides insights into genome evolution and oil improvement.</title>
        <authorList>
            <person name="Chen X."/>
        </authorList>
    </citation>
    <scope>NUCLEOTIDE SEQUENCE [LARGE SCALE GENOMIC DNA]</scope>
    <source>
        <strain evidence="3">cv. Fuhuasheng</strain>
        <tissue evidence="2">Leaves</tissue>
    </source>
</reference>
<sequence length="119" mass="13892">MFILLYYLVLFSFRDNMVVGCSWSSHNPIASEKGPRVAMIDLLQARDISKCAWINDDGLYSQFIWMPYSSPDVLQVVHPEILEPRHTALWRCVRVLIYFPVIEWHQIDRVLPQFGGVQP</sequence>
<evidence type="ECO:0000313" key="2">
    <source>
        <dbReference type="EMBL" id="RYR19883.1"/>
    </source>
</evidence>
<keyword evidence="1" id="KW-0732">Signal</keyword>
<evidence type="ECO:0000313" key="3">
    <source>
        <dbReference type="Proteomes" id="UP000289738"/>
    </source>
</evidence>
<proteinExistence type="predicted"/>
<dbReference type="AlphaFoldDB" id="A0A445A0B8"/>
<keyword evidence="3" id="KW-1185">Reference proteome</keyword>
<organism evidence="2 3">
    <name type="scientific">Arachis hypogaea</name>
    <name type="common">Peanut</name>
    <dbReference type="NCBI Taxonomy" id="3818"/>
    <lineage>
        <taxon>Eukaryota</taxon>
        <taxon>Viridiplantae</taxon>
        <taxon>Streptophyta</taxon>
        <taxon>Embryophyta</taxon>
        <taxon>Tracheophyta</taxon>
        <taxon>Spermatophyta</taxon>
        <taxon>Magnoliopsida</taxon>
        <taxon>eudicotyledons</taxon>
        <taxon>Gunneridae</taxon>
        <taxon>Pentapetalae</taxon>
        <taxon>rosids</taxon>
        <taxon>fabids</taxon>
        <taxon>Fabales</taxon>
        <taxon>Fabaceae</taxon>
        <taxon>Papilionoideae</taxon>
        <taxon>50 kb inversion clade</taxon>
        <taxon>dalbergioids sensu lato</taxon>
        <taxon>Dalbergieae</taxon>
        <taxon>Pterocarpus clade</taxon>
        <taxon>Arachis</taxon>
    </lineage>
</organism>
<gene>
    <name evidence="2" type="ORF">Ahy_B03g064792</name>
</gene>
<comment type="caution">
    <text evidence="2">The sequence shown here is derived from an EMBL/GenBank/DDBJ whole genome shotgun (WGS) entry which is preliminary data.</text>
</comment>
<dbReference type="EMBL" id="SDMP01000013">
    <property type="protein sequence ID" value="RYR19883.1"/>
    <property type="molecule type" value="Genomic_DNA"/>
</dbReference>
<name>A0A445A0B8_ARAHY</name>
<protein>
    <submittedName>
        <fullName evidence="2">Uncharacterized protein</fullName>
    </submittedName>
</protein>